<feature type="region of interest" description="Disordered" evidence="1">
    <location>
        <begin position="144"/>
        <end position="164"/>
    </location>
</feature>
<keyword evidence="3" id="KW-1185">Reference proteome</keyword>
<dbReference type="Proteomes" id="UP000272025">
    <property type="component" value="Unassembled WGS sequence"/>
</dbReference>
<dbReference type="GeneID" id="39575500"/>
<evidence type="ECO:0000256" key="1">
    <source>
        <dbReference type="SAM" id="MobiDB-lite"/>
    </source>
</evidence>
<gene>
    <name evidence="2" type="ORF">SODALDRAFT_175612</name>
</gene>
<dbReference type="EMBL" id="ML119056">
    <property type="protein sequence ID" value="ROT37854.1"/>
    <property type="molecule type" value="Genomic_DNA"/>
</dbReference>
<evidence type="ECO:0000313" key="2">
    <source>
        <dbReference type="EMBL" id="ROT37854.1"/>
    </source>
</evidence>
<dbReference type="RefSeq" id="XP_028465660.1">
    <property type="nucleotide sequence ID" value="XM_028607022.1"/>
</dbReference>
<proteinExistence type="predicted"/>
<organism evidence="2 3">
    <name type="scientific">Sodiomyces alkalinus (strain CBS 110278 / VKM F-3762 / F11)</name>
    <name type="common">Alkaliphilic filamentous fungus</name>
    <dbReference type="NCBI Taxonomy" id="1314773"/>
    <lineage>
        <taxon>Eukaryota</taxon>
        <taxon>Fungi</taxon>
        <taxon>Dikarya</taxon>
        <taxon>Ascomycota</taxon>
        <taxon>Pezizomycotina</taxon>
        <taxon>Sordariomycetes</taxon>
        <taxon>Hypocreomycetidae</taxon>
        <taxon>Glomerellales</taxon>
        <taxon>Plectosphaerellaceae</taxon>
        <taxon>Sodiomyces</taxon>
    </lineage>
</organism>
<accession>A0A3N2PTT8</accession>
<protein>
    <submittedName>
        <fullName evidence="2">Uncharacterized protein</fullName>
    </submittedName>
</protein>
<feature type="compositionally biased region" description="Polar residues" evidence="1">
    <location>
        <begin position="70"/>
        <end position="80"/>
    </location>
</feature>
<feature type="region of interest" description="Disordered" evidence="1">
    <location>
        <begin position="31"/>
        <end position="80"/>
    </location>
</feature>
<dbReference type="AlphaFoldDB" id="A0A3N2PTT8"/>
<name>A0A3N2PTT8_SODAK</name>
<feature type="compositionally biased region" description="Basic and acidic residues" evidence="1">
    <location>
        <begin position="31"/>
        <end position="40"/>
    </location>
</feature>
<sequence>MAAPVCRVACRVSAYLCTFVESRFRMRNGETTYHPDERASRTGQQTLWPAVYTSPPSRHPRSQQSRHTESAQTAWRNSQGSIRLGTSRLPTGRCCSSLRRGRTSRAWQSRPRPVARLHSPGFAEDSGQGEVREYAEPAPVVGGHFLPVDPSEPGHKMPRSPRARTTMALDRKLNLFSVSV</sequence>
<reference evidence="2 3" key="1">
    <citation type="journal article" date="2018" name="Mol. Ecol.">
        <title>The obligate alkalophilic soda-lake fungus Sodiomyces alkalinus has shifted to a protein diet.</title>
        <authorList>
            <person name="Grum-Grzhimaylo A.A."/>
            <person name="Falkoski D.L."/>
            <person name="van den Heuvel J."/>
            <person name="Valero-Jimenez C.A."/>
            <person name="Min B."/>
            <person name="Choi I.G."/>
            <person name="Lipzen A."/>
            <person name="Daum C.G."/>
            <person name="Aanen D.K."/>
            <person name="Tsang A."/>
            <person name="Henrissat B."/>
            <person name="Bilanenko E.N."/>
            <person name="de Vries R.P."/>
            <person name="van Kan J.A.L."/>
            <person name="Grigoriev I.V."/>
            <person name="Debets A.J.M."/>
        </authorList>
    </citation>
    <scope>NUCLEOTIDE SEQUENCE [LARGE SCALE GENOMIC DNA]</scope>
    <source>
        <strain evidence="2 3">F11</strain>
    </source>
</reference>
<feature type="region of interest" description="Disordered" evidence="1">
    <location>
        <begin position="100"/>
        <end position="128"/>
    </location>
</feature>
<evidence type="ECO:0000313" key="3">
    <source>
        <dbReference type="Proteomes" id="UP000272025"/>
    </source>
</evidence>